<feature type="compositionally biased region" description="Low complexity" evidence="2">
    <location>
        <begin position="304"/>
        <end position="314"/>
    </location>
</feature>
<dbReference type="PANTHER" id="PTHR39160:SF4">
    <property type="entry name" value="RESUSCITATION-PROMOTING FACTOR RPFB"/>
    <property type="match status" value="1"/>
</dbReference>
<dbReference type="InterPro" id="IPR051933">
    <property type="entry name" value="Resuscitation_pf_RpfB"/>
</dbReference>
<dbReference type="PROSITE" id="PS51109">
    <property type="entry name" value="G5"/>
    <property type="match status" value="1"/>
</dbReference>
<name>A0ABV7CXJ3_9BACI</name>
<evidence type="ECO:0000256" key="1">
    <source>
        <dbReference type="ARBA" id="ARBA00022729"/>
    </source>
</evidence>
<dbReference type="Gene3D" id="2.40.40.10">
    <property type="entry name" value="RlpA-like domain"/>
    <property type="match status" value="1"/>
</dbReference>
<dbReference type="Proteomes" id="UP001595279">
    <property type="component" value="Unassembled WGS sequence"/>
</dbReference>
<accession>A0ABV7CXJ3</accession>
<gene>
    <name evidence="5" type="ORF">ACFOGI_12150</name>
</gene>
<feature type="region of interest" description="Disordered" evidence="2">
    <location>
        <begin position="282"/>
        <end position="334"/>
    </location>
</feature>
<dbReference type="EMBL" id="JBHRSA010000046">
    <property type="protein sequence ID" value="MFC3040993.1"/>
    <property type="molecule type" value="Genomic_DNA"/>
</dbReference>
<evidence type="ECO:0000256" key="2">
    <source>
        <dbReference type="SAM" id="MobiDB-lite"/>
    </source>
</evidence>
<protein>
    <submittedName>
        <fullName evidence="5">Ubiquitin-like domain-containing protein</fullName>
    </submittedName>
</protein>
<dbReference type="Pfam" id="PF03990">
    <property type="entry name" value="DUF348"/>
    <property type="match status" value="3"/>
</dbReference>
<keyword evidence="1" id="KW-0732">Signal</keyword>
<dbReference type="InterPro" id="IPR011098">
    <property type="entry name" value="G5_dom"/>
</dbReference>
<dbReference type="CDD" id="cd22786">
    <property type="entry name" value="DPBB_YuiC-like"/>
    <property type="match status" value="1"/>
</dbReference>
<comment type="caution">
    <text evidence="5">The sequence shown here is derived from an EMBL/GenBank/DDBJ whole genome shotgun (WGS) entry which is preliminary data.</text>
</comment>
<dbReference type="Pfam" id="PF07501">
    <property type="entry name" value="G5"/>
    <property type="match status" value="1"/>
</dbReference>
<dbReference type="SUPFAM" id="SSF50685">
    <property type="entry name" value="Barwin-like endoglucanases"/>
    <property type="match status" value="1"/>
</dbReference>
<keyword evidence="6" id="KW-1185">Reference proteome</keyword>
<reference evidence="6" key="1">
    <citation type="journal article" date="2019" name="Int. J. Syst. Evol. Microbiol.">
        <title>The Global Catalogue of Microorganisms (GCM) 10K type strain sequencing project: providing services to taxonomists for standard genome sequencing and annotation.</title>
        <authorList>
            <consortium name="The Broad Institute Genomics Platform"/>
            <consortium name="The Broad Institute Genome Sequencing Center for Infectious Disease"/>
            <person name="Wu L."/>
            <person name="Ma J."/>
        </authorList>
    </citation>
    <scope>NUCLEOTIDE SEQUENCE [LARGE SCALE GENOMIC DNA]</scope>
    <source>
        <strain evidence="6">KCTC 13128</strain>
    </source>
</reference>
<keyword evidence="3" id="KW-0472">Membrane</keyword>
<feature type="transmembrane region" description="Helical" evidence="3">
    <location>
        <begin position="12"/>
        <end position="34"/>
    </location>
</feature>
<evidence type="ECO:0000256" key="3">
    <source>
        <dbReference type="SAM" id="Phobius"/>
    </source>
</evidence>
<dbReference type="RefSeq" id="WP_390272869.1">
    <property type="nucleotide sequence ID" value="NZ_JBHRSA010000046.1"/>
</dbReference>
<dbReference type="InterPro" id="IPR036908">
    <property type="entry name" value="RlpA-like_sf"/>
</dbReference>
<organism evidence="5 6">
    <name type="scientific">Virgibacillus xinjiangensis</name>
    <dbReference type="NCBI Taxonomy" id="393090"/>
    <lineage>
        <taxon>Bacteria</taxon>
        <taxon>Bacillati</taxon>
        <taxon>Bacillota</taxon>
        <taxon>Bacilli</taxon>
        <taxon>Bacillales</taxon>
        <taxon>Bacillaceae</taxon>
        <taxon>Virgibacillus</taxon>
    </lineage>
</organism>
<dbReference type="InterPro" id="IPR007137">
    <property type="entry name" value="DUF348"/>
</dbReference>
<keyword evidence="3" id="KW-0812">Transmembrane</keyword>
<feature type="compositionally biased region" description="Polar residues" evidence="2">
    <location>
        <begin position="322"/>
        <end position="334"/>
    </location>
</feature>
<dbReference type="Gene3D" id="2.20.230.10">
    <property type="entry name" value="Resuscitation-promoting factor rpfb"/>
    <property type="match status" value="1"/>
</dbReference>
<evidence type="ECO:0000313" key="6">
    <source>
        <dbReference type="Proteomes" id="UP001595279"/>
    </source>
</evidence>
<proteinExistence type="predicted"/>
<dbReference type="Pfam" id="PF06725">
    <property type="entry name" value="3D"/>
    <property type="match status" value="1"/>
</dbReference>
<keyword evidence="3" id="KW-1133">Transmembrane helix</keyword>
<dbReference type="PANTHER" id="PTHR39160">
    <property type="entry name" value="CELL WALL-BINDING PROTEIN YOCH"/>
    <property type="match status" value="1"/>
</dbReference>
<sequence>MRLVQKLMPASKWKLVISSIGVIALMVFAGMVLYEATKAEVTITDNGRQQTVSTHQDTVEELLKEVGIEVGEYDEVSHQLEASIENGMKISYITAKNITVTIDGNKEQFYTTASTVEKFFADNGLEFGKWDEVSHNGQDLTEDGLNIEVTQAYPVTLEDGGKETEIWTTGGSVKDFLNEHQVKINKHDRVTPSTDERVTKGTTVSIVRVKKETTEINEPISFETETKYDDSLAKGKEKVLTEGRKGEILKKFEVTYENGEEVSRELIDKEVIDESVDRLVAVGTKEPQTETGGGLVTLADEKSNTTANRSSSNAGADKQNKESSPATSKNQTSGKTYTMTASAYTAACDGCSGYTATGIDLKSNPNKKVVAVDPSVIPLGTKVWVEGYGEAIASDTGGHIVGNRIDIHMSDKSKAYGWGKRTVQVKVLN</sequence>
<evidence type="ECO:0000313" key="5">
    <source>
        <dbReference type="EMBL" id="MFC3040993.1"/>
    </source>
</evidence>
<feature type="domain" description="G5" evidence="4">
    <location>
        <begin position="206"/>
        <end position="286"/>
    </location>
</feature>
<dbReference type="SMART" id="SM01208">
    <property type="entry name" value="G5"/>
    <property type="match status" value="1"/>
</dbReference>
<evidence type="ECO:0000259" key="4">
    <source>
        <dbReference type="PROSITE" id="PS51109"/>
    </source>
</evidence>
<dbReference type="InterPro" id="IPR010611">
    <property type="entry name" value="3D_dom"/>
</dbReference>